<reference evidence="1 2" key="1">
    <citation type="submission" date="2018-03" db="EMBL/GenBank/DDBJ databases">
        <title>Genomic Encyclopedia of Archaeal and Bacterial Type Strains, Phase II (KMG-II): from individual species to whole genera.</title>
        <authorList>
            <person name="Goeker M."/>
        </authorList>
    </citation>
    <scope>NUCLEOTIDE SEQUENCE [LARGE SCALE GENOMIC DNA]</scope>
    <source>
        <strain evidence="1 2">DSM 45312</strain>
    </source>
</reference>
<dbReference type="Gene3D" id="3.40.50.300">
    <property type="entry name" value="P-loop containing nucleotide triphosphate hydrolases"/>
    <property type="match status" value="1"/>
</dbReference>
<dbReference type="Proteomes" id="UP000240542">
    <property type="component" value="Unassembled WGS sequence"/>
</dbReference>
<organism evidence="1 2">
    <name type="scientific">Murinocardiopsis flavida</name>
    <dbReference type="NCBI Taxonomy" id="645275"/>
    <lineage>
        <taxon>Bacteria</taxon>
        <taxon>Bacillati</taxon>
        <taxon>Actinomycetota</taxon>
        <taxon>Actinomycetes</taxon>
        <taxon>Streptosporangiales</taxon>
        <taxon>Nocardiopsidaceae</taxon>
        <taxon>Murinocardiopsis</taxon>
    </lineage>
</organism>
<name>A0A2P8D185_9ACTN</name>
<dbReference type="Pfam" id="PF13424">
    <property type="entry name" value="TPR_12"/>
    <property type="match status" value="1"/>
</dbReference>
<dbReference type="PRINTS" id="PR00364">
    <property type="entry name" value="DISEASERSIST"/>
</dbReference>
<comment type="caution">
    <text evidence="1">The sequence shown here is derived from an EMBL/GenBank/DDBJ whole genome shotgun (WGS) entry which is preliminary data.</text>
</comment>
<accession>A0A2P8D185</accession>
<dbReference type="Gene3D" id="1.25.40.10">
    <property type="entry name" value="Tetratricopeptide repeat domain"/>
    <property type="match status" value="1"/>
</dbReference>
<sequence length="791" mass="84463">MPDDGRPPRDVRSSMAGAFGQAVQAGSVSGGVHFHGPEATRFPGPRQLPGGVRDFVNRSDEIAQLDSCIGTDGSGTVLIAGTAGAGKTALAVHWSHRVKERYPAGQLYANLRGYDPQEPVTVERVIDGFLRALGVPPAAAPAAIEDRTALYRSILAGGGFLVVLDNVSSARQERPLLPGAGCAVVVTTRGRLSGLVARDGARRVEVGTLSAPQSVALLRTITDSARGKDAPAELAHLARLCALLPLALRIAAERAAVRPHMPLADLINELQDGTGPWESLVVDEDEQDTIDAVFAWSYRGLPDDAARLFRVLGLMPGTDFSVPAAAAAADLPVRAAARLLDALAGAHLLEQSGAERFEFHDLLRAYAAELGRRHDAEEIRVAALRRVLDWYLRTAHHAASFIDTQFRTPEWPVLDDAPPLAFADRAAAVEWLEQEKSNLVAAVKRAEAADLPEPAWRLAATLGRIYASRPHIEDWIDTGRVGLSSARERAPAAAVADLLDNLGMALVQAGKGEDALAHHEEALAIRTAEHDLFGQGASHNALGLVRLRAHQMADARTHFEEALTRFRELGDERWEGIALANLADALLETGELAAAESAAHTALCLQRATGNRLGEFSTLITLGRTAQEGGRGEEAREHTIHALRVAEELENSVRIAYASLELGRLHAAEGGVDAALEAFFLAAAMHRDLGEVDREAESLLGAAEVQRSAGRIGEAVELCREAVSSCRRHGARRRLAFALARLGRLLAGSGELSEAGAVLREAHALLDTLGDPEAQRERERVALAIQGIAGR</sequence>
<dbReference type="InterPro" id="IPR027417">
    <property type="entry name" value="P-loop_NTPase"/>
</dbReference>
<gene>
    <name evidence="1" type="ORF">CLV63_12162</name>
</gene>
<evidence type="ECO:0000313" key="2">
    <source>
        <dbReference type="Proteomes" id="UP000240542"/>
    </source>
</evidence>
<dbReference type="SUPFAM" id="SSF52540">
    <property type="entry name" value="P-loop containing nucleoside triphosphate hydrolases"/>
    <property type="match status" value="1"/>
</dbReference>
<keyword evidence="2" id="KW-1185">Reference proteome</keyword>
<protein>
    <submittedName>
        <fullName evidence="1">Tetratricopeptide repeat protein</fullName>
    </submittedName>
</protein>
<dbReference type="EMBL" id="PYGA01000021">
    <property type="protein sequence ID" value="PSK90936.1"/>
    <property type="molecule type" value="Genomic_DNA"/>
</dbReference>
<dbReference type="AlphaFoldDB" id="A0A2P8D185"/>
<dbReference type="Pfam" id="PF13374">
    <property type="entry name" value="TPR_10"/>
    <property type="match status" value="1"/>
</dbReference>
<dbReference type="InterPro" id="IPR019734">
    <property type="entry name" value="TPR_rpt"/>
</dbReference>
<dbReference type="InterPro" id="IPR011990">
    <property type="entry name" value="TPR-like_helical_dom_sf"/>
</dbReference>
<dbReference type="SMART" id="SM00028">
    <property type="entry name" value="TPR"/>
    <property type="match status" value="7"/>
</dbReference>
<dbReference type="PANTHER" id="PTHR47691">
    <property type="entry name" value="REGULATOR-RELATED"/>
    <property type="match status" value="1"/>
</dbReference>
<proteinExistence type="predicted"/>
<dbReference type="PANTHER" id="PTHR47691:SF3">
    <property type="entry name" value="HTH-TYPE TRANSCRIPTIONAL REGULATOR RV0890C-RELATED"/>
    <property type="match status" value="1"/>
</dbReference>
<dbReference type="SUPFAM" id="SSF48452">
    <property type="entry name" value="TPR-like"/>
    <property type="match status" value="2"/>
</dbReference>
<evidence type="ECO:0000313" key="1">
    <source>
        <dbReference type="EMBL" id="PSK90936.1"/>
    </source>
</evidence>